<dbReference type="Proteomes" id="UP000198804">
    <property type="component" value="Unassembled WGS sequence"/>
</dbReference>
<proteinExistence type="predicted"/>
<dbReference type="InterPro" id="IPR019629">
    <property type="entry name" value="Uncharacterised_HI1736/YgjV"/>
</dbReference>
<evidence type="ECO:0000256" key="1">
    <source>
        <dbReference type="SAM" id="Phobius"/>
    </source>
</evidence>
<gene>
    <name evidence="2" type="ORF">SAMN04488125_110133</name>
</gene>
<dbReference type="RefSeq" id="WP_091946971.1">
    <property type="nucleotide sequence ID" value="NZ_FOSV01000010.1"/>
</dbReference>
<feature type="transmembrane region" description="Helical" evidence="1">
    <location>
        <begin position="40"/>
        <end position="56"/>
    </location>
</feature>
<feature type="transmembrane region" description="Helical" evidence="1">
    <location>
        <begin position="89"/>
        <end position="107"/>
    </location>
</feature>
<evidence type="ECO:0000313" key="3">
    <source>
        <dbReference type="Proteomes" id="UP000198804"/>
    </source>
</evidence>
<name>A0A1I4FMZ1_9HYPH</name>
<dbReference type="AlphaFoldDB" id="A0A1I4FMZ1"/>
<keyword evidence="1" id="KW-1133">Transmembrane helix</keyword>
<keyword evidence="1" id="KW-0812">Transmembrane</keyword>
<reference evidence="3" key="1">
    <citation type="submission" date="2016-10" db="EMBL/GenBank/DDBJ databases">
        <authorList>
            <person name="Varghese N."/>
            <person name="Submissions S."/>
        </authorList>
    </citation>
    <scope>NUCLEOTIDE SEQUENCE [LARGE SCALE GENOMIC DNA]</scope>
    <source>
        <strain evidence="3">CGMCC 1.6474</strain>
    </source>
</reference>
<dbReference type="OrthoDB" id="7993982at2"/>
<keyword evidence="3" id="KW-1185">Reference proteome</keyword>
<evidence type="ECO:0000313" key="2">
    <source>
        <dbReference type="EMBL" id="SFL19268.1"/>
    </source>
</evidence>
<accession>A0A1I4FMZ1</accession>
<organism evidence="2 3">
    <name type="scientific">Methylorubrum salsuginis</name>
    <dbReference type="NCBI Taxonomy" id="414703"/>
    <lineage>
        <taxon>Bacteria</taxon>
        <taxon>Pseudomonadati</taxon>
        <taxon>Pseudomonadota</taxon>
        <taxon>Alphaproteobacteria</taxon>
        <taxon>Hyphomicrobiales</taxon>
        <taxon>Methylobacteriaceae</taxon>
        <taxon>Methylorubrum</taxon>
    </lineage>
</organism>
<protein>
    <submittedName>
        <fullName evidence="2">Inner membrane protein</fullName>
    </submittedName>
</protein>
<keyword evidence="1" id="KW-0472">Membrane</keyword>
<dbReference type="EMBL" id="FOSV01000010">
    <property type="protein sequence ID" value="SFL19268.1"/>
    <property type="molecule type" value="Genomic_DNA"/>
</dbReference>
<feature type="transmembrane region" description="Helical" evidence="1">
    <location>
        <begin position="62"/>
        <end position="82"/>
    </location>
</feature>
<sequence>MTAADLGSLLSNAVLPHLDIFGALGLCLGFTSGIMPRRDLILAAAAACSVCFALHYGHLGAYTGTAMCVVSAMQSLVAALAMGEGRRPAWIVPLFAGSSLLAAGLTLATWNGWPSACAGIGALLATLARLQASPQAMRRLFFAASSCWAAHNLLVGSVFGLTGDCLTLSALAFALMRGARLRTAPVPAAA</sequence>
<feature type="transmembrane region" description="Helical" evidence="1">
    <location>
        <begin position="153"/>
        <end position="176"/>
    </location>
</feature>
<dbReference type="Pfam" id="PF10688">
    <property type="entry name" value="Imp-YgjV"/>
    <property type="match status" value="1"/>
</dbReference>
<feature type="transmembrane region" description="Helical" evidence="1">
    <location>
        <begin position="6"/>
        <end position="28"/>
    </location>
</feature>